<gene>
    <name evidence="1" type="ORF">PXEA_LOCUS33315</name>
</gene>
<name>A0A3S5CQH2_9PLAT</name>
<protein>
    <submittedName>
        <fullName evidence="1">Uncharacterized protein</fullName>
    </submittedName>
</protein>
<dbReference type="AlphaFoldDB" id="A0A3S5CQH2"/>
<dbReference type="EMBL" id="CAAALY010262836">
    <property type="protein sequence ID" value="VEL39875.1"/>
    <property type="molecule type" value="Genomic_DNA"/>
</dbReference>
<comment type="caution">
    <text evidence="1">The sequence shown here is derived from an EMBL/GenBank/DDBJ whole genome shotgun (WGS) entry which is preliminary data.</text>
</comment>
<reference evidence="1" key="1">
    <citation type="submission" date="2018-11" db="EMBL/GenBank/DDBJ databases">
        <authorList>
            <consortium name="Pathogen Informatics"/>
        </authorList>
    </citation>
    <scope>NUCLEOTIDE SEQUENCE</scope>
</reference>
<evidence type="ECO:0000313" key="2">
    <source>
        <dbReference type="Proteomes" id="UP000784294"/>
    </source>
</evidence>
<feature type="non-terminal residue" evidence="1">
    <location>
        <position position="46"/>
    </location>
</feature>
<organism evidence="1 2">
    <name type="scientific">Protopolystoma xenopodis</name>
    <dbReference type="NCBI Taxonomy" id="117903"/>
    <lineage>
        <taxon>Eukaryota</taxon>
        <taxon>Metazoa</taxon>
        <taxon>Spiralia</taxon>
        <taxon>Lophotrochozoa</taxon>
        <taxon>Platyhelminthes</taxon>
        <taxon>Monogenea</taxon>
        <taxon>Polyopisthocotylea</taxon>
        <taxon>Polystomatidea</taxon>
        <taxon>Polystomatidae</taxon>
        <taxon>Protopolystoma</taxon>
    </lineage>
</organism>
<accession>A0A3S5CQH2</accession>
<dbReference type="Proteomes" id="UP000784294">
    <property type="component" value="Unassembled WGS sequence"/>
</dbReference>
<sequence length="46" mass="5285">MILSRSTPPPFLGVLFSAHHDCRSSFIRLKDRVFIPFQGRAYPHVS</sequence>
<evidence type="ECO:0000313" key="1">
    <source>
        <dbReference type="EMBL" id="VEL39875.1"/>
    </source>
</evidence>
<keyword evidence="2" id="KW-1185">Reference proteome</keyword>
<proteinExistence type="predicted"/>